<name>A0A319EHP0_ASPSB</name>
<evidence type="ECO:0000256" key="8">
    <source>
        <dbReference type="SAM" id="Phobius"/>
    </source>
</evidence>
<dbReference type="InterPro" id="IPR005829">
    <property type="entry name" value="Sugar_transporter_CS"/>
</dbReference>
<dbReference type="PANTHER" id="PTHR48022">
    <property type="entry name" value="PLASTIDIC GLUCOSE TRANSPORTER 4"/>
    <property type="match status" value="1"/>
</dbReference>
<organism evidence="10 11">
    <name type="scientific">Aspergillus sclerotiicarbonarius (strain CBS 121057 / IBT 28362)</name>
    <dbReference type="NCBI Taxonomy" id="1448318"/>
    <lineage>
        <taxon>Eukaryota</taxon>
        <taxon>Fungi</taxon>
        <taxon>Dikarya</taxon>
        <taxon>Ascomycota</taxon>
        <taxon>Pezizomycotina</taxon>
        <taxon>Eurotiomycetes</taxon>
        <taxon>Eurotiomycetidae</taxon>
        <taxon>Eurotiales</taxon>
        <taxon>Aspergillaceae</taxon>
        <taxon>Aspergillus</taxon>
        <taxon>Aspergillus subgen. Circumdati</taxon>
    </lineage>
</organism>
<keyword evidence="6 8" id="KW-0472">Membrane</keyword>
<evidence type="ECO:0000256" key="3">
    <source>
        <dbReference type="ARBA" id="ARBA00022448"/>
    </source>
</evidence>
<dbReference type="InterPro" id="IPR005828">
    <property type="entry name" value="MFS_sugar_transport-like"/>
</dbReference>
<dbReference type="InterPro" id="IPR036259">
    <property type="entry name" value="MFS_trans_sf"/>
</dbReference>
<dbReference type="PRINTS" id="PR00171">
    <property type="entry name" value="SUGRTRNSPORT"/>
</dbReference>
<sequence length="526" mass="58085">MKDRYFGCRGDLLTIWVTVCCASAMTLYGYDQAVFSGVIITEDFLQIMGHPSANMTGTITSLYDVGCFFGAVSGTVFGSILGRKKSVIGGTVVMMIGAILQISAYSVPQMIVGRLVAGLGNGLNTATVPVWQSETAKPSWRGKLVVFGLVVNVAGFCIANWIDFGFSYLSGGISWRFPLAPQLLFGIIILTTAPWLPESPRWLISQDRIEEATQILADVHGDNATPVHPAVIAEKNEILNAYRAERDNAVPWGDLLRNRTGDGGRGTLRRFTLGLGTQVIVQLSGVNATSYYLPTVLTASVGLPDKLARLLTAVNGIHYTFFSYLGMMLIDKWGRRGAMLFGTIGCACCYLALAVLIWAGDTTTDSHLTHNYGAASVSMIFLYYAFFGTGWQGTAWLYNTEINSLHMRMKGASASVAAQWAINYMVVQVTPVGIQNLGWKFYLIWVFFNWASIPIIYCFYPETANRRLEDIDRVFKDGLRFWVFRDREAVQVQRPERFIAMDLQEEQTAVLKMKGGEVEHVDDATA</sequence>
<evidence type="ECO:0000259" key="9">
    <source>
        <dbReference type="PROSITE" id="PS50850"/>
    </source>
</evidence>
<feature type="transmembrane region" description="Helical" evidence="8">
    <location>
        <begin position="111"/>
        <end position="132"/>
    </location>
</feature>
<feature type="domain" description="Major facilitator superfamily (MFS) profile" evidence="9">
    <location>
        <begin position="17"/>
        <end position="464"/>
    </location>
</feature>
<dbReference type="Proteomes" id="UP000248423">
    <property type="component" value="Unassembled WGS sequence"/>
</dbReference>
<keyword evidence="3 7" id="KW-0813">Transport</keyword>
<evidence type="ECO:0000313" key="11">
    <source>
        <dbReference type="Proteomes" id="UP000248423"/>
    </source>
</evidence>
<accession>A0A319EHP0</accession>
<dbReference type="GO" id="GO:0005351">
    <property type="term" value="F:carbohydrate:proton symporter activity"/>
    <property type="evidence" value="ECO:0007669"/>
    <property type="project" value="TreeGrafter"/>
</dbReference>
<feature type="transmembrane region" description="Helical" evidence="8">
    <location>
        <begin position="61"/>
        <end position="80"/>
    </location>
</feature>
<comment type="similarity">
    <text evidence="2 7">Belongs to the major facilitator superfamily. Sugar transporter (TC 2.A.1.1) family.</text>
</comment>
<keyword evidence="11" id="KW-1185">Reference proteome</keyword>
<feature type="transmembrane region" description="Helical" evidence="8">
    <location>
        <begin position="174"/>
        <end position="196"/>
    </location>
</feature>
<dbReference type="STRING" id="1448318.A0A319EHP0"/>
<dbReference type="EMBL" id="KZ826325">
    <property type="protein sequence ID" value="PYI09837.1"/>
    <property type="molecule type" value="Genomic_DNA"/>
</dbReference>
<dbReference type="SUPFAM" id="SSF103473">
    <property type="entry name" value="MFS general substrate transporter"/>
    <property type="match status" value="1"/>
</dbReference>
<evidence type="ECO:0000256" key="7">
    <source>
        <dbReference type="RuleBase" id="RU003346"/>
    </source>
</evidence>
<evidence type="ECO:0000256" key="1">
    <source>
        <dbReference type="ARBA" id="ARBA00004141"/>
    </source>
</evidence>
<dbReference type="InterPro" id="IPR003663">
    <property type="entry name" value="Sugar/inositol_transpt"/>
</dbReference>
<dbReference type="GO" id="GO:0016020">
    <property type="term" value="C:membrane"/>
    <property type="evidence" value="ECO:0007669"/>
    <property type="project" value="UniProtKB-SubCell"/>
</dbReference>
<keyword evidence="5 8" id="KW-1133">Transmembrane helix</keyword>
<feature type="transmembrane region" description="Helical" evidence="8">
    <location>
        <begin position="411"/>
        <end position="430"/>
    </location>
</feature>
<dbReference type="Gene3D" id="1.20.1250.20">
    <property type="entry name" value="MFS general substrate transporter like domains"/>
    <property type="match status" value="1"/>
</dbReference>
<feature type="transmembrane region" description="Helical" evidence="8">
    <location>
        <begin position="12"/>
        <end position="30"/>
    </location>
</feature>
<dbReference type="PROSITE" id="PS00216">
    <property type="entry name" value="SUGAR_TRANSPORT_1"/>
    <property type="match status" value="1"/>
</dbReference>
<reference evidence="10 11" key="1">
    <citation type="submission" date="2018-02" db="EMBL/GenBank/DDBJ databases">
        <title>The genomes of Aspergillus section Nigri reveals drivers in fungal speciation.</title>
        <authorList>
            <consortium name="DOE Joint Genome Institute"/>
            <person name="Vesth T.C."/>
            <person name="Nybo J."/>
            <person name="Theobald S."/>
            <person name="Brandl J."/>
            <person name="Frisvad J.C."/>
            <person name="Nielsen K.F."/>
            <person name="Lyhne E.K."/>
            <person name="Kogle M.E."/>
            <person name="Kuo A."/>
            <person name="Riley R."/>
            <person name="Clum A."/>
            <person name="Nolan M."/>
            <person name="Lipzen A."/>
            <person name="Salamov A."/>
            <person name="Henrissat B."/>
            <person name="Wiebenga A."/>
            <person name="De vries R.P."/>
            <person name="Grigoriev I.V."/>
            <person name="Mortensen U.H."/>
            <person name="Andersen M.R."/>
            <person name="Baker S.E."/>
        </authorList>
    </citation>
    <scope>NUCLEOTIDE SEQUENCE [LARGE SCALE GENOMIC DNA]</scope>
    <source>
        <strain evidence="10 11">CBS 121057</strain>
    </source>
</reference>
<gene>
    <name evidence="10" type="ORF">BO78DRAFT_467645</name>
</gene>
<evidence type="ECO:0000313" key="10">
    <source>
        <dbReference type="EMBL" id="PYI09837.1"/>
    </source>
</evidence>
<dbReference type="Pfam" id="PF00083">
    <property type="entry name" value="Sugar_tr"/>
    <property type="match status" value="1"/>
</dbReference>
<feature type="transmembrane region" description="Helical" evidence="8">
    <location>
        <begin position="442"/>
        <end position="460"/>
    </location>
</feature>
<dbReference type="PANTHER" id="PTHR48022:SF26">
    <property type="entry name" value="MAJOR FACILITATOR SUPERFAMILY (MFS) PROFILE DOMAIN-CONTAINING PROTEIN-RELATED"/>
    <property type="match status" value="1"/>
</dbReference>
<feature type="transmembrane region" description="Helical" evidence="8">
    <location>
        <begin position="380"/>
        <end position="399"/>
    </location>
</feature>
<dbReference type="OrthoDB" id="6339427at2759"/>
<feature type="transmembrane region" description="Helical" evidence="8">
    <location>
        <begin position="87"/>
        <end position="105"/>
    </location>
</feature>
<dbReference type="AlphaFoldDB" id="A0A319EHP0"/>
<evidence type="ECO:0000256" key="5">
    <source>
        <dbReference type="ARBA" id="ARBA00022989"/>
    </source>
</evidence>
<dbReference type="PROSITE" id="PS50850">
    <property type="entry name" value="MFS"/>
    <property type="match status" value="1"/>
</dbReference>
<dbReference type="InterPro" id="IPR020846">
    <property type="entry name" value="MFS_dom"/>
</dbReference>
<comment type="subcellular location">
    <subcellularLocation>
        <location evidence="1">Membrane</location>
        <topology evidence="1">Multi-pass membrane protein</topology>
    </subcellularLocation>
</comment>
<evidence type="ECO:0000256" key="4">
    <source>
        <dbReference type="ARBA" id="ARBA00022692"/>
    </source>
</evidence>
<keyword evidence="4 8" id="KW-0812">Transmembrane</keyword>
<evidence type="ECO:0000256" key="2">
    <source>
        <dbReference type="ARBA" id="ARBA00010992"/>
    </source>
</evidence>
<evidence type="ECO:0000256" key="6">
    <source>
        <dbReference type="ARBA" id="ARBA00023136"/>
    </source>
</evidence>
<feature type="transmembrane region" description="Helical" evidence="8">
    <location>
        <begin position="144"/>
        <end position="162"/>
    </location>
</feature>
<protein>
    <submittedName>
        <fullName evidence="10">General substrate transporter</fullName>
    </submittedName>
</protein>
<dbReference type="FunFam" id="1.20.1250.20:FF:000134">
    <property type="entry name" value="MFS sugar transporter protein"/>
    <property type="match status" value="1"/>
</dbReference>
<proteinExistence type="inferred from homology"/>
<dbReference type="VEuPathDB" id="FungiDB:BO78DRAFT_467645"/>
<dbReference type="InterPro" id="IPR050360">
    <property type="entry name" value="MFS_Sugar_Transporters"/>
</dbReference>
<feature type="transmembrane region" description="Helical" evidence="8">
    <location>
        <begin position="337"/>
        <end position="360"/>
    </location>
</feature>
<dbReference type="NCBIfam" id="TIGR00879">
    <property type="entry name" value="SP"/>
    <property type="match status" value="1"/>
</dbReference>